<sequence length="117" mass="13121">MNESQTNAESLILWENCSPNRECEPRTTNHEPPQMANPRRTPLLAIVRSSIRAGPACPWLGPIADAPLPTTLPRCLSQSISDLTTFCMHPTLFENNVAPRFIWAKVGYKLNTTHCTY</sequence>
<gene>
    <name evidence="1" type="ORF">GALMADRAFT_245036</name>
</gene>
<dbReference type="HOGENOM" id="CLU_2085026_0_0_1"/>
<dbReference type="AlphaFoldDB" id="A0A067TGG0"/>
<dbReference type="EMBL" id="KL142375">
    <property type="protein sequence ID" value="KDR78058.1"/>
    <property type="molecule type" value="Genomic_DNA"/>
</dbReference>
<accession>A0A067TGG0</accession>
<organism evidence="1 2">
    <name type="scientific">Galerina marginata (strain CBS 339.88)</name>
    <dbReference type="NCBI Taxonomy" id="685588"/>
    <lineage>
        <taxon>Eukaryota</taxon>
        <taxon>Fungi</taxon>
        <taxon>Dikarya</taxon>
        <taxon>Basidiomycota</taxon>
        <taxon>Agaricomycotina</taxon>
        <taxon>Agaricomycetes</taxon>
        <taxon>Agaricomycetidae</taxon>
        <taxon>Agaricales</taxon>
        <taxon>Agaricineae</taxon>
        <taxon>Strophariaceae</taxon>
        <taxon>Galerina</taxon>
    </lineage>
</organism>
<evidence type="ECO:0000313" key="1">
    <source>
        <dbReference type="EMBL" id="KDR78058.1"/>
    </source>
</evidence>
<proteinExistence type="predicted"/>
<reference evidence="2" key="1">
    <citation type="journal article" date="2014" name="Proc. Natl. Acad. Sci. U.S.A.">
        <title>Extensive sampling of basidiomycete genomes demonstrates inadequacy of the white-rot/brown-rot paradigm for wood decay fungi.</title>
        <authorList>
            <person name="Riley R."/>
            <person name="Salamov A.A."/>
            <person name="Brown D.W."/>
            <person name="Nagy L.G."/>
            <person name="Floudas D."/>
            <person name="Held B.W."/>
            <person name="Levasseur A."/>
            <person name="Lombard V."/>
            <person name="Morin E."/>
            <person name="Otillar R."/>
            <person name="Lindquist E.A."/>
            <person name="Sun H."/>
            <person name="LaButti K.M."/>
            <person name="Schmutz J."/>
            <person name="Jabbour D."/>
            <person name="Luo H."/>
            <person name="Baker S.E."/>
            <person name="Pisabarro A.G."/>
            <person name="Walton J.D."/>
            <person name="Blanchette R.A."/>
            <person name="Henrissat B."/>
            <person name="Martin F."/>
            <person name="Cullen D."/>
            <person name="Hibbett D.S."/>
            <person name="Grigoriev I.V."/>
        </authorList>
    </citation>
    <scope>NUCLEOTIDE SEQUENCE [LARGE SCALE GENOMIC DNA]</scope>
    <source>
        <strain evidence="2">CBS 339.88</strain>
    </source>
</reference>
<protein>
    <submittedName>
        <fullName evidence="1">Uncharacterized protein</fullName>
    </submittedName>
</protein>
<dbReference type="Proteomes" id="UP000027222">
    <property type="component" value="Unassembled WGS sequence"/>
</dbReference>
<name>A0A067TGG0_GALM3</name>
<keyword evidence="2" id="KW-1185">Reference proteome</keyword>
<evidence type="ECO:0000313" key="2">
    <source>
        <dbReference type="Proteomes" id="UP000027222"/>
    </source>
</evidence>